<gene>
    <name evidence="5" type="primary">T4I9.10</name>
    <name evidence="6" type="ordered locus">At4g03020</name>
</gene>
<comment type="similarity">
    <text evidence="3">Belongs to the WD repeat LEC14B family.</text>
</comment>
<dbReference type="ExpressionAtlas" id="Q9ZT99">
    <property type="expression patterns" value="baseline and differential"/>
</dbReference>
<name>Q9ZT99_ARATH</name>
<dbReference type="AlphaFoldDB" id="Q9ZT99"/>
<reference evidence="5" key="1">
    <citation type="submission" date="1998-05" db="EMBL/GenBank/DDBJ databases">
        <title>Genomic sequence of BAC T4I9 from Arabidopsis thaliana, Chromosome IV, near 16.6 cM.</title>
        <authorList>
            <person name="Parnell L.D."/>
            <person name="Gnoj L."/>
            <person name="de la Bastide M."/>
            <person name="Hameed A."/>
            <person name="Habermann K."/>
            <person name="Schutz K."/>
            <person name="Huang E."/>
            <person name="Gottesman T."/>
            <person name="Dedhia N.N."/>
            <person name="McCombie W.R."/>
        </authorList>
    </citation>
    <scope>NUCLEOTIDE SEQUENCE</scope>
</reference>
<dbReference type="Gene3D" id="2.130.10.10">
    <property type="entry name" value="YVTN repeat-like/Quinoprotein amine dehydrogenase"/>
    <property type="match status" value="3"/>
</dbReference>
<protein>
    <recommendedName>
        <fullName evidence="3">LEC14B homolog</fullName>
    </recommendedName>
</protein>
<organism evidence="5">
    <name type="scientific">Arabidopsis thaliana</name>
    <name type="common">Mouse-ear cress</name>
    <dbReference type="NCBI Taxonomy" id="3702"/>
    <lineage>
        <taxon>Eukaryota</taxon>
        <taxon>Viridiplantae</taxon>
        <taxon>Streptophyta</taxon>
        <taxon>Embryophyta</taxon>
        <taxon>Tracheophyta</taxon>
        <taxon>Spermatophyta</taxon>
        <taxon>Magnoliopsida</taxon>
        <taxon>eudicotyledons</taxon>
        <taxon>Gunneridae</taxon>
        <taxon>Pentapetalae</taxon>
        <taxon>rosids</taxon>
        <taxon>malvids</taxon>
        <taxon>Brassicales</taxon>
        <taxon>Brassicaceae</taxon>
        <taxon>Camelineae</taxon>
        <taxon>Arabidopsis</taxon>
    </lineage>
</organism>
<reference key="2">
    <citation type="journal article" date="1999" name="Nature">
        <title>Sequence and analysis of chromosome 4 of the plant Arabidopsis thaliana.</title>
        <authorList>
            <consortium name="EU"/>
            <consortium name="CSHL and WU Arabidopsis Sequencing Project"/>
            <person name="Mayer K."/>
            <person name="Schuller C."/>
            <person name="Wambutt R."/>
            <person name="Murphy G."/>
            <person name="Volckaert G."/>
            <person name="Pohl T."/>
            <person name="Dusterhoft A."/>
            <person name="Stiekema W."/>
            <person name="Entian K.D."/>
            <person name="Terryn N."/>
            <person name="Harris B."/>
            <person name="Ansorge W."/>
            <person name="Brandt P."/>
            <person name="Grivell L."/>
            <person name="Rieger M."/>
            <person name="Weichselgartner M."/>
            <person name="de Simone V."/>
            <person name="Obermaier B."/>
            <person name="Mache R."/>
            <person name="Muller M."/>
            <person name="Kreis M."/>
            <person name="Delseny M."/>
            <person name="Puigdomenech P."/>
            <person name="Watson M."/>
            <person name="Schmidtheini T."/>
            <person name="Reichert B."/>
            <person name="Portatelle D."/>
            <person name="Perez-Alonso M."/>
            <person name="Boutry M."/>
            <person name="Bancroft I."/>
            <person name="Vos P."/>
            <person name="Hoheisel J."/>
            <person name="Zimmermann W."/>
            <person name="Wedler H."/>
            <person name="Ridley P."/>
            <person name="Langham S.A."/>
            <person name="McCullagh B."/>
            <person name="Bilham L."/>
            <person name="Robben J."/>
            <person name="Van der Schueren J."/>
            <person name="Grymonprez B."/>
            <person name="Chuang Y.J."/>
            <person name="Vandenbussche F."/>
            <person name="Braeken M."/>
            <person name="Weltjens I."/>
            <person name="Voet M."/>
            <person name="Bastiaens I."/>
            <person name="Aert R."/>
            <person name="Defoor E."/>
            <person name="Weitzenegger T."/>
            <person name="Bothe G."/>
            <person name="Ramsperger U."/>
            <person name="Hilbert H."/>
            <person name="Braun M."/>
            <person name="Holzer E."/>
            <person name="Brandt A."/>
            <person name="Peters S."/>
            <person name="van Staveren M."/>
            <person name="Dirske W."/>
            <person name="Mooijman P."/>
            <person name="Klein Lankhorst R."/>
            <person name="Rose M."/>
            <person name="Hauf J."/>
            <person name="Kotter P."/>
            <person name="Berneiser S."/>
            <person name="Hempel S."/>
            <person name="Feldpausch M."/>
            <person name="Lamberth S."/>
            <person name="Van den Daele H."/>
            <person name="De Keyser A."/>
            <person name="Buysshaert C."/>
            <person name="Gielen J."/>
            <person name="Villarroel R."/>
            <person name="De Clercq R."/>
            <person name="Van Montagu M."/>
            <person name="Rogers J."/>
            <person name="Cronin A."/>
            <person name="Quail M."/>
            <person name="Bray-Allen S."/>
            <person name="Clark L."/>
            <person name="Doggett J."/>
            <person name="Hall S."/>
            <person name="Kay M."/>
            <person name="Lennard N."/>
            <person name="McLay K."/>
            <person name="Mayes R."/>
            <person name="Pettett A."/>
            <person name="Rajandream M.A."/>
            <person name="Lyne M."/>
            <person name="Benes V."/>
            <person name="Rechmann S."/>
            <person name="Borkova D."/>
            <person name="Blocker H."/>
            <person name="Scharfe M."/>
            <person name="Grimm M."/>
            <person name="Lohnert T.H."/>
            <person name="Dose S."/>
            <person name="de Haan M."/>
            <person name="Maarse A."/>
            <person name="Schafer M."/>
            <person name="Muller-Auer S."/>
            <person name="Gabel C."/>
            <person name="Fuchs M."/>
            <person name="Fartmann B."/>
            <person name="Granderath K."/>
            <person name="Dauner D."/>
            <person name="Herzl A."/>
            <person name="Neumann S."/>
            <person name="Argiriou A."/>
            <person name="Vitale D."/>
            <person name="Liguori R."/>
            <person name="Piravandi E."/>
            <person name="Massenet O."/>
            <person name="Quigley F."/>
            <person name="Clabauld G."/>
            <person name="Mundlein A."/>
            <person name="Felber R."/>
            <person name="Schnabl S."/>
            <person name="Hiller R."/>
            <person name="Schmidt W."/>
            <person name="Lecharny A."/>
            <person name="Aubourg S."/>
            <person name="Chefdor F."/>
            <person name="Cooke R."/>
            <person name="Berger C."/>
            <person name="Montfort A."/>
            <person name="Casacuberta E."/>
            <person name="Gibbons T."/>
            <person name="Weber N."/>
            <person name="Vandenbol M."/>
            <person name="Bargues M."/>
            <person name="Terol J."/>
            <person name="Torres A."/>
            <person name="Perez-Perez A."/>
            <person name="Purnelle B."/>
            <person name="Bent E."/>
            <person name="Johnson S."/>
            <person name="Tacon D."/>
            <person name="Jesse T."/>
            <person name="Heijnen L."/>
            <person name="Schwarz S."/>
            <person name="Scholler P."/>
            <person name="Heber S."/>
            <person name="Francs P."/>
            <person name="Bielke C."/>
            <person name="Frishman D."/>
            <person name="Haase D."/>
            <person name="Lemcke K."/>
            <person name="Mewes H.W."/>
            <person name="Stocker S."/>
            <person name="Zaccaria P."/>
            <person name="Bevan M."/>
            <person name="Wilson R.K."/>
            <person name="de la Bastide M."/>
            <person name="Habermann K."/>
            <person name="Parnell L."/>
            <person name="Dedhia N."/>
            <person name="Gnoj L."/>
            <person name="Schutz K."/>
            <person name="Huang E."/>
            <person name="Spiegel L."/>
            <person name="Sehkon M."/>
            <person name="Murray J."/>
            <person name="Sheet P."/>
            <person name="Cordes M."/>
            <person name="Abu-Threideh J."/>
            <person name="Stoneking T."/>
            <person name="Kalicki J."/>
            <person name="Graves T."/>
            <person name="Harmon G."/>
            <person name="Edwards J."/>
            <person name="Latreille P."/>
            <person name="Courtney L."/>
            <person name="Cloud J."/>
            <person name="Abbott A."/>
            <person name="Scott K."/>
            <person name="Johnson D."/>
            <person name="Minx P."/>
            <person name="Bentley D."/>
            <person name="Fulton B."/>
            <person name="Miller N."/>
            <person name="Greco T."/>
            <person name="Kemp K."/>
            <person name="Kramer J."/>
            <person name="Fulton L."/>
            <person name="Mardis E."/>
            <person name="Dante M."/>
            <person name="Pepin K."/>
            <person name="Hillier L."/>
            <person name="Nelson J."/>
            <person name="Spieth J."/>
            <person name="Ryan E."/>
            <person name="Andrews S."/>
            <person name="Geisel C."/>
            <person name="Layman D."/>
            <person name="Du H."/>
            <person name="Ali J."/>
            <person name="Berghoff A."/>
            <person name="Jones K."/>
            <person name="Drone K."/>
            <person name="Cotton M."/>
            <person name="Joshu C."/>
            <person name="Antonoiu B."/>
            <person name="Zidanic M."/>
            <person name="Strong C."/>
            <person name="Sun H."/>
            <person name="Lamar B."/>
            <person name="Yordan C."/>
            <person name="Ma P."/>
            <person name="Zhong J."/>
            <person name="Preston R."/>
            <person name="Vil D."/>
            <person name="Shekher M."/>
            <person name="Matero A."/>
            <person name="Shah R."/>
            <person name="Swaby I.K."/>
            <person name="O'Shaughnessy A."/>
            <person name="Rodriguez M."/>
            <person name="Hoffmann J."/>
            <person name="Till S."/>
            <person name="Granat S."/>
            <person name="Shohdy N."/>
            <person name="Hasegawa A."/>
            <person name="Hameed A."/>
            <person name="Lodhi M."/>
            <person name="Johnson A."/>
            <person name="Chen E."/>
            <person name="Marra M."/>
            <person name="Martienssen R."/>
            <person name="McCombie W.R."/>
        </authorList>
    </citation>
    <scope>NUCLEOTIDE SEQUENCE [LARGE SCALE GENOMIC DNA]</scope>
    <source>
        <strain>cv. Columbia</strain>
    </source>
</reference>
<feature type="repeat" description="WD" evidence="4">
    <location>
        <begin position="376"/>
        <end position="417"/>
    </location>
</feature>
<dbReference type="SMART" id="SM00320">
    <property type="entry name" value="WD40"/>
    <property type="match status" value="6"/>
</dbReference>
<dbReference type="SUPFAM" id="SSF50978">
    <property type="entry name" value="WD40 repeat-like"/>
    <property type="match status" value="1"/>
</dbReference>
<reference evidence="6" key="3">
    <citation type="submission" date="2000-03" db="EMBL/GenBank/DDBJ databases">
        <authorList>
            <person name="EU Arabidopsis sequencing project"/>
        </authorList>
    </citation>
    <scope>NUCLEOTIDE SEQUENCE</scope>
</reference>
<dbReference type="InterPro" id="IPR051859">
    <property type="entry name" value="DCAF"/>
</dbReference>
<dbReference type="InterPro" id="IPR020472">
    <property type="entry name" value="WD40_PAC1"/>
</dbReference>
<dbReference type="EMBL" id="AL161495">
    <property type="protein sequence ID" value="CAB77787.1"/>
    <property type="molecule type" value="Genomic_DNA"/>
</dbReference>
<reference evidence="6" key="4">
    <citation type="submission" date="2000-03" db="EMBL/GenBank/DDBJ databases">
        <authorList>
            <person name="Spiegel L.A."/>
            <person name="Huang E.N."/>
            <person name="Nascimento L.U."/>
            <person name="de la Bastide M."/>
            <person name="Vil D.M."/>
            <person name="Preston R.R."/>
            <person name="Matero A."/>
            <person name="Shah R."/>
            <person name="O'Shaughnessy A."/>
            <person name="Rodriguez M."/>
            <person name="Shekher M."/>
            <person name="Schutz K."/>
            <person name="See L.H."/>
            <person name="Swaby I."/>
            <person name="Habermann K."/>
            <person name="Dedhia N.N."/>
            <person name="Mewes H.W."/>
            <person name="Lemcke K."/>
            <person name="Mayer K.F.X."/>
        </authorList>
    </citation>
    <scope>NUCLEOTIDE SEQUENCE</scope>
</reference>
<evidence type="ECO:0000256" key="4">
    <source>
        <dbReference type="PROSITE-ProRule" id="PRU00221"/>
    </source>
</evidence>
<dbReference type="InterPro" id="IPR001680">
    <property type="entry name" value="WD40_rpt"/>
</dbReference>
<dbReference type="PIRSF" id="PIRSF038135">
    <property type="entry name" value="WD_repeat_p23"/>
    <property type="match status" value="1"/>
</dbReference>
<dbReference type="FunFam" id="2.130.10.10:FF:001117">
    <property type="entry name" value="DDB1 and CUL4-associated factor 11"/>
    <property type="match status" value="1"/>
</dbReference>
<dbReference type="PANTHER" id="PTHR19847:SF27">
    <property type="entry name" value="LEC14B HOMOLOG"/>
    <property type="match status" value="1"/>
</dbReference>
<keyword evidence="2" id="KW-0677">Repeat</keyword>
<evidence type="ECO:0000256" key="3">
    <source>
        <dbReference type="PIRNR" id="PIRNR038135"/>
    </source>
</evidence>
<dbReference type="Pfam" id="PF00400">
    <property type="entry name" value="WD40"/>
    <property type="match status" value="5"/>
</dbReference>
<dbReference type="InterPro" id="IPR036322">
    <property type="entry name" value="WD40_repeat_dom_sf"/>
</dbReference>
<accession>Q9ZT99</accession>
<dbReference type="PANTHER" id="PTHR19847">
    <property type="entry name" value="DDB1- AND CUL4-ASSOCIATED FACTOR 11"/>
    <property type="match status" value="1"/>
</dbReference>
<dbReference type="PROSITE" id="PS50294">
    <property type="entry name" value="WD_REPEATS_REGION"/>
    <property type="match status" value="2"/>
</dbReference>
<dbReference type="PRINTS" id="PR00320">
    <property type="entry name" value="GPROTEINBRPT"/>
</dbReference>
<dbReference type="PIR" id="T01391">
    <property type="entry name" value="T01391"/>
</dbReference>
<evidence type="ECO:0000313" key="5">
    <source>
        <dbReference type="EMBL" id="AAC79104.1"/>
    </source>
</evidence>
<dbReference type="PROSITE" id="PS50082">
    <property type="entry name" value="WD_REPEATS_2"/>
    <property type="match status" value="4"/>
</dbReference>
<dbReference type="GO" id="GO:0080008">
    <property type="term" value="C:Cul4-RING E3 ubiquitin ligase complex"/>
    <property type="evidence" value="ECO:0000250"/>
    <property type="project" value="TAIR"/>
</dbReference>
<evidence type="ECO:0000256" key="1">
    <source>
        <dbReference type="ARBA" id="ARBA00022574"/>
    </source>
</evidence>
<sequence>MTWSDDQSYLLIVESQTWQHSFARFIDIHVDEKTISAHRESRNFSEKIQKGEKKSFCVQFSNWSPSYGEFDADEMGYAMSRLEIESDLCDTGKDVCGVGSSSGSHRSSEHLADLDHEISQVTKLKSSPHQRYSREVPGRHQLPVSTVRMLAGRESNFSGRGRFSAADCCHMLSRYLPTKGPWLVDQMDSRAYVSQFSTDGSLFIAGFQGSRIRIYNVEKGWKVQKDILAKSLRWTVTDTSLSPDQRNLVYASMSPIVHIVDVGSGSTESHANVTEIHDGLDFSSDEDGGYSFGIFSVKFSTDGREVVAGSSDDSIYVYDLEANRVSLRTVAHTSDVNTVCFADESGNLILSGSDDNLCKVWDRRCFIGRDKPAGVLVGHLEGVTFIDSRGDGRYFISNGKDQTIKLWDIRKMSSSAPARHEVLRNYEWDYRWMDYPTEARDLKHPLDQSVSTYKGHSVLRTLIRCYFSPAHSTGQKYIYTGSNDSSVYIYDLVSGDKVAVLKHHSSPVRDCNWHPYYPTLISSSWDGDLVKWEFPGSGEAPIMSKKRVRRRHFYY</sequence>
<keyword evidence="1 4" id="KW-0853">WD repeat</keyword>
<dbReference type="InterPro" id="IPR015943">
    <property type="entry name" value="WD40/YVTN_repeat-like_dom_sf"/>
</dbReference>
<dbReference type="FunFam" id="2.130.10.10:FF:000492">
    <property type="entry name" value="LEC14B homolog isoform X2"/>
    <property type="match status" value="1"/>
</dbReference>
<evidence type="ECO:0000313" key="6">
    <source>
        <dbReference type="EMBL" id="CAB77787.1"/>
    </source>
</evidence>
<feature type="repeat" description="WD" evidence="4">
    <location>
        <begin position="329"/>
        <end position="362"/>
    </location>
</feature>
<dbReference type="InterPro" id="IPR017399">
    <property type="entry name" value="DCAF11/LEC14B"/>
</dbReference>
<proteinExistence type="inferred from homology"/>
<dbReference type="TAIR" id="AT4G03020"/>
<feature type="repeat" description="WD" evidence="4">
    <location>
        <begin position="501"/>
        <end position="533"/>
    </location>
</feature>
<feature type="repeat" description="WD" evidence="4">
    <location>
        <begin position="287"/>
        <end position="328"/>
    </location>
</feature>
<dbReference type="EMBL" id="AF069442">
    <property type="protein sequence ID" value="AAC79104.1"/>
    <property type="molecule type" value="Genomic_DNA"/>
</dbReference>
<dbReference type="FunFam" id="2.130.10.10:FF:000960">
    <property type="entry name" value="LEC14B protein-like isoform X1"/>
    <property type="match status" value="1"/>
</dbReference>
<evidence type="ECO:0000256" key="2">
    <source>
        <dbReference type="ARBA" id="ARBA00022737"/>
    </source>
</evidence>